<name>A0ABW4ITU6_9ACTN</name>
<sequence>MSHRVGRWTALLDGPTGIGPAQNGKHGDGRGSVSVSLSLSLSLSLSASGIGVCPSACAGACTVSCTVAAGAGVAPPTAAGQLSVPTRLRRLGRPVRIRATAGDVVEVRPGTDLPGRTVCAECALQAWTSRALVRK</sequence>
<dbReference type="RefSeq" id="WP_381084356.1">
    <property type="nucleotide sequence ID" value="NZ_JBHUDX010000053.1"/>
</dbReference>
<reference evidence="2" key="1">
    <citation type="journal article" date="2019" name="Int. J. Syst. Evol. Microbiol.">
        <title>The Global Catalogue of Microorganisms (GCM) 10K type strain sequencing project: providing services to taxonomists for standard genome sequencing and annotation.</title>
        <authorList>
            <consortium name="The Broad Institute Genomics Platform"/>
            <consortium name="The Broad Institute Genome Sequencing Center for Infectious Disease"/>
            <person name="Wu L."/>
            <person name="Ma J."/>
        </authorList>
    </citation>
    <scope>NUCLEOTIDE SEQUENCE [LARGE SCALE GENOMIC DNA]</scope>
    <source>
        <strain evidence="2">CGMCC 1.12470</strain>
    </source>
</reference>
<organism evidence="1 2">
    <name type="scientific">Streptomyces caeni</name>
    <dbReference type="NCBI Taxonomy" id="2307231"/>
    <lineage>
        <taxon>Bacteria</taxon>
        <taxon>Bacillati</taxon>
        <taxon>Actinomycetota</taxon>
        <taxon>Actinomycetes</taxon>
        <taxon>Kitasatosporales</taxon>
        <taxon>Streptomycetaceae</taxon>
        <taxon>Streptomyces</taxon>
    </lineage>
</organism>
<keyword evidence="2" id="KW-1185">Reference proteome</keyword>
<accession>A0ABW4ITU6</accession>
<dbReference type="EMBL" id="JBHUDX010000053">
    <property type="protein sequence ID" value="MFD1660346.1"/>
    <property type="molecule type" value="Genomic_DNA"/>
</dbReference>
<proteinExistence type="predicted"/>
<evidence type="ECO:0000313" key="2">
    <source>
        <dbReference type="Proteomes" id="UP001597261"/>
    </source>
</evidence>
<dbReference type="Proteomes" id="UP001597261">
    <property type="component" value="Unassembled WGS sequence"/>
</dbReference>
<comment type="caution">
    <text evidence="1">The sequence shown here is derived from an EMBL/GenBank/DDBJ whole genome shotgun (WGS) entry which is preliminary data.</text>
</comment>
<evidence type="ECO:0000313" key="1">
    <source>
        <dbReference type="EMBL" id="MFD1660346.1"/>
    </source>
</evidence>
<gene>
    <name evidence="1" type="ORF">ACFSL4_19585</name>
</gene>
<protein>
    <recommendedName>
        <fullName evidence="3">Secreted protein</fullName>
    </recommendedName>
</protein>
<evidence type="ECO:0008006" key="3">
    <source>
        <dbReference type="Google" id="ProtNLM"/>
    </source>
</evidence>